<organism evidence="5 6">
    <name type="scientific">Staphylococcus capitis</name>
    <dbReference type="NCBI Taxonomy" id="29388"/>
    <lineage>
        <taxon>Bacteria</taxon>
        <taxon>Bacillati</taxon>
        <taxon>Bacillota</taxon>
        <taxon>Bacilli</taxon>
        <taxon>Bacillales</taxon>
        <taxon>Staphylococcaceae</taxon>
        <taxon>Staphylococcus</taxon>
    </lineage>
</organism>
<sequence>MIKLEDDFVNNGGKFKKVRIGDLFEVSTGSQVAAKSLKDGIIYRVSAKSDNNGIIGTYNTENIKSARHFNNFISVNFFGNCFYHPYKASVEMKVHVLKLSNYDFNKGSGIYIASSINRLLKGKYGYGNQLSSTKLKNEDFFIELPFKNDEICFEYMEKYIEELEAERIEELEAYLQVTGLSDYNITEKEKEVLDTYVSAYKNSKAAQNRTIKTYNSKELFGNATRGKRLKSSDRITGNLPFITAGESKAGISGYISNGVQIFDSNTITIDMFGSAKYRNFEYGADDHVAVIDTSKYSLEVGLFLTTAYNKSANTGIFSYAKNFYATDADALMLSLPTSENNTPDYELMCQLIKVVEKQCIKEVIEYSRLKLEIAKKIIGK</sequence>
<evidence type="ECO:0000313" key="5">
    <source>
        <dbReference type="EMBL" id="NMK98272.1"/>
    </source>
</evidence>
<protein>
    <submittedName>
        <fullName evidence="5">Restriction endonuclease</fullName>
    </submittedName>
</protein>
<dbReference type="Pfam" id="PF01420">
    <property type="entry name" value="Methylase_S"/>
    <property type="match status" value="2"/>
</dbReference>
<comment type="similarity">
    <text evidence="1">Belongs to the type-I restriction system S methylase family.</text>
</comment>
<dbReference type="AlphaFoldDB" id="A0A848F1M9"/>
<keyword evidence="2" id="KW-0680">Restriction system</keyword>
<dbReference type="GO" id="GO:0004519">
    <property type="term" value="F:endonuclease activity"/>
    <property type="evidence" value="ECO:0007669"/>
    <property type="project" value="UniProtKB-KW"/>
</dbReference>
<keyword evidence="5" id="KW-0255">Endonuclease</keyword>
<dbReference type="InterPro" id="IPR000055">
    <property type="entry name" value="Restrct_endonuc_typeI_TRD"/>
</dbReference>
<keyword evidence="5" id="KW-0378">Hydrolase</keyword>
<gene>
    <name evidence="5" type="ORF">HHM13_09230</name>
</gene>
<dbReference type="GO" id="GO:0003677">
    <property type="term" value="F:DNA binding"/>
    <property type="evidence" value="ECO:0007669"/>
    <property type="project" value="UniProtKB-KW"/>
</dbReference>
<comment type="caution">
    <text evidence="5">The sequence shown here is derived from an EMBL/GenBank/DDBJ whole genome shotgun (WGS) entry which is preliminary data.</text>
</comment>
<reference evidence="5 6" key="1">
    <citation type="submission" date="2020-04" db="EMBL/GenBank/DDBJ databases">
        <title>The Epidemiology and Molecular Characteristics of Linezolid-Resistant Staphylococcus capitis in Huashan Hospital, Shanghai.</title>
        <authorList>
            <person name="Ding L."/>
            <person name="Li P."/>
            <person name="Yang Y."/>
            <person name="Lin D."/>
            <person name="Xu X."/>
        </authorList>
    </citation>
    <scope>NUCLEOTIDE SEQUENCE [LARGE SCALE GENOMIC DNA]</scope>
    <source>
        <strain evidence="5 6">12-86</strain>
    </source>
</reference>
<name>A0A848F1M9_STACP</name>
<dbReference type="Proteomes" id="UP000550736">
    <property type="component" value="Unassembled WGS sequence"/>
</dbReference>
<evidence type="ECO:0000256" key="1">
    <source>
        <dbReference type="ARBA" id="ARBA00010923"/>
    </source>
</evidence>
<feature type="domain" description="Type I restriction modification DNA specificity" evidence="4">
    <location>
        <begin position="14"/>
        <end position="173"/>
    </location>
</feature>
<dbReference type="Gene3D" id="3.90.220.20">
    <property type="entry name" value="DNA methylase specificity domains"/>
    <property type="match status" value="2"/>
</dbReference>
<evidence type="ECO:0000256" key="3">
    <source>
        <dbReference type="ARBA" id="ARBA00023125"/>
    </source>
</evidence>
<dbReference type="InterPro" id="IPR044946">
    <property type="entry name" value="Restrct_endonuc_typeI_TRD_sf"/>
</dbReference>
<keyword evidence="3" id="KW-0238">DNA-binding</keyword>
<dbReference type="EMBL" id="JABBLX010000034">
    <property type="protein sequence ID" value="NMK98272.1"/>
    <property type="molecule type" value="Genomic_DNA"/>
</dbReference>
<keyword evidence="5" id="KW-0540">Nuclease</keyword>
<dbReference type="RefSeq" id="WP_168993577.1">
    <property type="nucleotide sequence ID" value="NZ_JABBLX010000034.1"/>
</dbReference>
<feature type="domain" description="Type I restriction modification DNA specificity" evidence="4">
    <location>
        <begin position="212"/>
        <end position="362"/>
    </location>
</feature>
<dbReference type="GO" id="GO:0009307">
    <property type="term" value="P:DNA restriction-modification system"/>
    <property type="evidence" value="ECO:0007669"/>
    <property type="project" value="UniProtKB-KW"/>
</dbReference>
<proteinExistence type="inferred from homology"/>
<evidence type="ECO:0000256" key="2">
    <source>
        <dbReference type="ARBA" id="ARBA00022747"/>
    </source>
</evidence>
<dbReference type="SUPFAM" id="SSF116734">
    <property type="entry name" value="DNA methylase specificity domain"/>
    <property type="match status" value="1"/>
</dbReference>
<accession>A0A848F1M9</accession>
<evidence type="ECO:0000259" key="4">
    <source>
        <dbReference type="Pfam" id="PF01420"/>
    </source>
</evidence>
<evidence type="ECO:0000313" key="6">
    <source>
        <dbReference type="Proteomes" id="UP000550736"/>
    </source>
</evidence>